<accession>A0ABR8AKL1</accession>
<dbReference type="RefSeq" id="WP_190551541.1">
    <property type="nucleotide sequence ID" value="NZ_CAWPNO010000134.1"/>
</dbReference>
<feature type="compositionally biased region" description="Polar residues" evidence="1">
    <location>
        <begin position="151"/>
        <end position="172"/>
    </location>
</feature>
<evidence type="ECO:0000313" key="2">
    <source>
        <dbReference type="EMBL" id="MBD2200533.1"/>
    </source>
</evidence>
<feature type="region of interest" description="Disordered" evidence="1">
    <location>
        <begin position="131"/>
        <end position="172"/>
    </location>
</feature>
<organism evidence="2 3">
    <name type="scientific">Calothrix parietina FACHB-288</name>
    <dbReference type="NCBI Taxonomy" id="2692896"/>
    <lineage>
        <taxon>Bacteria</taxon>
        <taxon>Bacillati</taxon>
        <taxon>Cyanobacteriota</taxon>
        <taxon>Cyanophyceae</taxon>
        <taxon>Nostocales</taxon>
        <taxon>Calotrichaceae</taxon>
        <taxon>Calothrix</taxon>
    </lineage>
</organism>
<keyword evidence="3" id="KW-1185">Reference proteome</keyword>
<sequence>MPDIFTVDSSDATTIQQHYEQVIEALLRAIIDAKQDNNQRQGLKIFDGDTLIYGQDGGQFRDEVSSFSGQLLNPQLITELQQLRSTRVGDVVEGAINKRVELDGQVVLQSNHQGRVIINTLLPQPSIQTARSENLSNLDNRDNSNPIDYSEFSSPDNIQSPKVSSDTNLLTTPGSTRVRQSLELLESSPLKTLLSAEFEQLQAEIKAWQYQRSLYQQLIEKRLQQPQNTSWWQQTINNVSIVISSVNSAIKMGIQEFKENSMQHQWAASLKNLFHLQTQPGESHYQSGEYQISRHGTLYEVKELATEKQIMQFRSTSLGVKVEKENLEPTHIKDIDTLQRSLQINEAIPTSFVPVGKQEAEYFARVERVTNALVQYAVVQQRDVEIDGRFSYKWYATTDGNVIINAKDGRGNLLEKSGGQLKSNMNERDLIYFEQILPKLQPISQQQNITTSQSQKAASNGL</sequence>
<protein>
    <submittedName>
        <fullName evidence="2">Uncharacterized protein</fullName>
    </submittedName>
</protein>
<evidence type="ECO:0000256" key="1">
    <source>
        <dbReference type="SAM" id="MobiDB-lite"/>
    </source>
</evidence>
<gene>
    <name evidence="2" type="ORF">H6G24_34620</name>
</gene>
<evidence type="ECO:0000313" key="3">
    <source>
        <dbReference type="Proteomes" id="UP000658514"/>
    </source>
</evidence>
<dbReference type="Proteomes" id="UP000658514">
    <property type="component" value="Unassembled WGS sequence"/>
</dbReference>
<proteinExistence type="predicted"/>
<comment type="caution">
    <text evidence="2">The sequence shown here is derived from an EMBL/GenBank/DDBJ whole genome shotgun (WGS) entry which is preliminary data.</text>
</comment>
<dbReference type="EMBL" id="JACJQH010000095">
    <property type="protein sequence ID" value="MBD2200533.1"/>
    <property type="molecule type" value="Genomic_DNA"/>
</dbReference>
<reference evidence="2 3" key="1">
    <citation type="journal article" date="2020" name="ISME J.">
        <title>Comparative genomics reveals insights into cyanobacterial evolution and habitat adaptation.</title>
        <authorList>
            <person name="Chen M.Y."/>
            <person name="Teng W.K."/>
            <person name="Zhao L."/>
            <person name="Hu C.X."/>
            <person name="Zhou Y.K."/>
            <person name="Han B.P."/>
            <person name="Song L.R."/>
            <person name="Shu W.S."/>
        </authorList>
    </citation>
    <scope>NUCLEOTIDE SEQUENCE [LARGE SCALE GENOMIC DNA]</scope>
    <source>
        <strain evidence="2 3">FACHB-288</strain>
    </source>
</reference>
<name>A0ABR8AKL1_9CYAN</name>